<evidence type="ECO:0000313" key="2">
    <source>
        <dbReference type="EMBL" id="MEQ3550853.1"/>
    </source>
</evidence>
<evidence type="ECO:0000256" key="1">
    <source>
        <dbReference type="SAM" id="Phobius"/>
    </source>
</evidence>
<feature type="transmembrane region" description="Helical" evidence="1">
    <location>
        <begin position="28"/>
        <end position="47"/>
    </location>
</feature>
<name>A0ABV1K8Q9_9PSEU</name>
<evidence type="ECO:0000313" key="3">
    <source>
        <dbReference type="Proteomes" id="UP001494902"/>
    </source>
</evidence>
<proteinExistence type="predicted"/>
<sequence length="153" mass="15463">MWGSANDQGIAVGQEQAMRRLSASMARNVLLAALGAGIVCVVGAGVTAGTPGLAGAGIGAVVATVFGLLTPMLVRLTATAEPYVVMLASFTSMLTKSLILFGVLFTLGSAAGIDRSSLVVTVLLGLIVTTAGESWASYRLRVLVGELPPSSRA</sequence>
<keyword evidence="1" id="KW-1133">Transmembrane helix</keyword>
<feature type="transmembrane region" description="Helical" evidence="1">
    <location>
        <begin position="83"/>
        <end position="105"/>
    </location>
</feature>
<keyword evidence="1" id="KW-0472">Membrane</keyword>
<feature type="transmembrane region" description="Helical" evidence="1">
    <location>
        <begin position="53"/>
        <end position="74"/>
    </location>
</feature>
<keyword evidence="1" id="KW-0812">Transmembrane</keyword>
<protein>
    <recommendedName>
        <fullName evidence="4">ATP synthase protein I</fullName>
    </recommendedName>
</protein>
<dbReference type="Proteomes" id="UP001494902">
    <property type="component" value="Unassembled WGS sequence"/>
</dbReference>
<organism evidence="2 3">
    <name type="scientific">Pseudonocardia nematodicida</name>
    <dbReference type="NCBI Taxonomy" id="1206997"/>
    <lineage>
        <taxon>Bacteria</taxon>
        <taxon>Bacillati</taxon>
        <taxon>Actinomycetota</taxon>
        <taxon>Actinomycetes</taxon>
        <taxon>Pseudonocardiales</taxon>
        <taxon>Pseudonocardiaceae</taxon>
        <taxon>Pseudonocardia</taxon>
    </lineage>
</organism>
<accession>A0ABV1K8Q9</accession>
<dbReference type="EMBL" id="JBEDNQ010000003">
    <property type="protein sequence ID" value="MEQ3550853.1"/>
    <property type="molecule type" value="Genomic_DNA"/>
</dbReference>
<feature type="transmembrane region" description="Helical" evidence="1">
    <location>
        <begin position="117"/>
        <end position="136"/>
    </location>
</feature>
<comment type="caution">
    <text evidence="2">The sequence shown here is derived from an EMBL/GenBank/DDBJ whole genome shotgun (WGS) entry which is preliminary data.</text>
</comment>
<reference evidence="2 3" key="1">
    <citation type="submission" date="2024-03" db="EMBL/GenBank/DDBJ databases">
        <title>Draft genome sequence of Pseudonocardia nematodicida JCM 31783.</title>
        <authorList>
            <person name="Butdee W."/>
            <person name="Duangmal K."/>
        </authorList>
    </citation>
    <scope>NUCLEOTIDE SEQUENCE [LARGE SCALE GENOMIC DNA]</scope>
    <source>
        <strain evidence="2 3">JCM 31783</strain>
    </source>
</reference>
<gene>
    <name evidence="2" type="ORF">WIS52_10250</name>
</gene>
<evidence type="ECO:0008006" key="4">
    <source>
        <dbReference type="Google" id="ProtNLM"/>
    </source>
</evidence>
<dbReference type="RefSeq" id="WP_349297897.1">
    <property type="nucleotide sequence ID" value="NZ_JBEDNQ010000003.1"/>
</dbReference>
<keyword evidence="3" id="KW-1185">Reference proteome</keyword>